<dbReference type="Pfam" id="PF02518">
    <property type="entry name" value="HATPase_c"/>
    <property type="match status" value="1"/>
</dbReference>
<organism evidence="6 7">
    <name type="scientific">Xanthocytophaga flava</name>
    <dbReference type="NCBI Taxonomy" id="3048013"/>
    <lineage>
        <taxon>Bacteria</taxon>
        <taxon>Pseudomonadati</taxon>
        <taxon>Bacteroidota</taxon>
        <taxon>Cytophagia</taxon>
        <taxon>Cytophagales</taxon>
        <taxon>Rhodocytophagaceae</taxon>
        <taxon>Xanthocytophaga</taxon>
    </lineage>
</organism>
<dbReference type="Proteomes" id="UP001241110">
    <property type="component" value="Unassembled WGS sequence"/>
</dbReference>
<keyword evidence="1" id="KW-0808">Transferase</keyword>
<evidence type="ECO:0000256" key="4">
    <source>
        <dbReference type="SAM" id="Phobius"/>
    </source>
</evidence>
<evidence type="ECO:0000256" key="3">
    <source>
        <dbReference type="ARBA" id="ARBA00023012"/>
    </source>
</evidence>
<dbReference type="Pfam" id="PF07730">
    <property type="entry name" value="HisKA_3"/>
    <property type="match status" value="1"/>
</dbReference>
<dbReference type="InterPro" id="IPR011622">
    <property type="entry name" value="7TMR_DISM_rcpt_extracell_dom2"/>
</dbReference>
<dbReference type="PROSITE" id="PS50109">
    <property type="entry name" value="HIS_KIN"/>
    <property type="match status" value="1"/>
</dbReference>
<accession>A0AAE3QNH5</accession>
<dbReference type="InterPro" id="IPR011712">
    <property type="entry name" value="Sig_transdc_His_kin_sub3_dim/P"/>
</dbReference>
<feature type="transmembrane region" description="Helical" evidence="4">
    <location>
        <begin position="329"/>
        <end position="350"/>
    </location>
</feature>
<feature type="transmembrane region" description="Helical" evidence="4">
    <location>
        <begin position="277"/>
        <end position="294"/>
    </location>
</feature>
<feature type="transmembrane region" description="Helical" evidence="4">
    <location>
        <begin position="362"/>
        <end position="380"/>
    </location>
</feature>
<evidence type="ECO:0000256" key="2">
    <source>
        <dbReference type="ARBA" id="ARBA00022777"/>
    </source>
</evidence>
<dbReference type="GO" id="GO:0000155">
    <property type="term" value="F:phosphorelay sensor kinase activity"/>
    <property type="evidence" value="ECO:0007669"/>
    <property type="project" value="InterPro"/>
</dbReference>
<dbReference type="RefSeq" id="WP_313976328.1">
    <property type="nucleotide sequence ID" value="NZ_JASJOS010000002.1"/>
</dbReference>
<feature type="transmembrane region" description="Helical" evidence="4">
    <location>
        <begin position="300"/>
        <end position="322"/>
    </location>
</feature>
<proteinExistence type="predicted"/>
<gene>
    <name evidence="6" type="ORF">QNI16_04970</name>
</gene>
<dbReference type="SUPFAM" id="SSF55874">
    <property type="entry name" value="ATPase domain of HSP90 chaperone/DNA topoisomerase II/histidine kinase"/>
    <property type="match status" value="1"/>
</dbReference>
<dbReference type="InterPro" id="IPR005467">
    <property type="entry name" value="His_kinase_dom"/>
</dbReference>
<dbReference type="PANTHER" id="PTHR24421">
    <property type="entry name" value="NITRATE/NITRITE SENSOR PROTEIN NARX-RELATED"/>
    <property type="match status" value="1"/>
</dbReference>
<comment type="caution">
    <text evidence="6">The sequence shown here is derived from an EMBL/GenBank/DDBJ whole genome shotgun (WGS) entry which is preliminary data.</text>
</comment>
<feature type="transmembrane region" description="Helical" evidence="4">
    <location>
        <begin position="208"/>
        <end position="225"/>
    </location>
</feature>
<evidence type="ECO:0000313" key="6">
    <source>
        <dbReference type="EMBL" id="MDJ1479828.1"/>
    </source>
</evidence>
<dbReference type="InterPro" id="IPR050482">
    <property type="entry name" value="Sensor_HK_TwoCompSys"/>
</dbReference>
<dbReference type="AlphaFoldDB" id="A0AAE3QNH5"/>
<feature type="domain" description="Histidine kinase" evidence="5">
    <location>
        <begin position="413"/>
        <end position="605"/>
    </location>
</feature>
<dbReference type="CDD" id="cd16917">
    <property type="entry name" value="HATPase_UhpB-NarQ-NarX-like"/>
    <property type="match status" value="1"/>
</dbReference>
<feature type="transmembrane region" description="Helical" evidence="4">
    <location>
        <begin position="245"/>
        <end position="265"/>
    </location>
</feature>
<keyword evidence="4" id="KW-1133">Transmembrane helix</keyword>
<sequence>MKFSVWLILFWYTLEVVHAQSTAVLKDKKDFFDITPSIEVYEDTTTQLTIDEVQKKQFVVNTQKIVNFGVSKSVIWLRFTLQNQTPDNLFLEISEPVIDSITLYKTANTAEPHSVITRSGIYTPFLNRVFQTNFFLFDLDLPPQQTNTYYLRVQNSLPLVIPVKVASLHTFFEYNHTNDLIQGMYFGLMLAVAIFNLYVSYLFGSRTYVYYFLYVLFFTAFFSYQKGLAHEYLWPDAVWFNRYTSFFITGTFVFAILFVHGFLYVEYRLPVTRWIKWALLTPVIAGFILTLTPLRSEGITLLHGAALAITIYLFFLGIVIGYKGYKLGIFFTAIWSLLLISAAIFVLQLSNILPSNHITRNAMQIGSALEVILLSFAIAFQINKYRRENEAAQNEVIKHLKMNEQMRSRIARDLHDDIGSTLSSIAILSQVAQDRLQQRPESVKELIEKISSSSLKVQDAMSDIVWTTRPDKNSFGSITLRMQEFTAQVFETQEIEYSFHIDSTLVNFTFSPEYQYDFYLIFKEAVNNVAKYAKAQQVTISIQQRNEELILSVSDNGIGFDLQNIHKGNGLDNMQRRSRNLGGDLHIETYPAKGTTIKLIIPFSLPD</sequence>
<dbReference type="InterPro" id="IPR003594">
    <property type="entry name" value="HATPase_dom"/>
</dbReference>
<dbReference type="Pfam" id="PF07695">
    <property type="entry name" value="7TMR-DISM_7TM"/>
    <property type="match status" value="1"/>
</dbReference>
<keyword evidence="4" id="KW-0472">Membrane</keyword>
<keyword evidence="3" id="KW-0902">Two-component regulatory system</keyword>
<keyword evidence="2" id="KW-0418">Kinase</keyword>
<name>A0AAE3QNH5_9BACT</name>
<dbReference type="Pfam" id="PF07696">
    <property type="entry name" value="7TMR-DISMED2"/>
    <property type="match status" value="1"/>
</dbReference>
<protein>
    <submittedName>
        <fullName evidence="6">7TM diverse intracellular signaling domain-containing protein</fullName>
    </submittedName>
</protein>
<dbReference type="GO" id="GO:0016020">
    <property type="term" value="C:membrane"/>
    <property type="evidence" value="ECO:0007669"/>
    <property type="project" value="InterPro"/>
</dbReference>
<evidence type="ECO:0000313" key="7">
    <source>
        <dbReference type="Proteomes" id="UP001241110"/>
    </source>
</evidence>
<feature type="transmembrane region" description="Helical" evidence="4">
    <location>
        <begin position="183"/>
        <end position="201"/>
    </location>
</feature>
<evidence type="ECO:0000256" key="1">
    <source>
        <dbReference type="ARBA" id="ARBA00022679"/>
    </source>
</evidence>
<reference evidence="6" key="1">
    <citation type="submission" date="2023-05" db="EMBL/GenBank/DDBJ databases">
        <authorList>
            <person name="Zhang X."/>
        </authorList>
    </citation>
    <scope>NUCLEOTIDE SEQUENCE</scope>
    <source>
        <strain evidence="6">YF14B1</strain>
    </source>
</reference>
<keyword evidence="4" id="KW-0812">Transmembrane</keyword>
<dbReference type="InterPro" id="IPR036890">
    <property type="entry name" value="HATPase_C_sf"/>
</dbReference>
<dbReference type="Gene3D" id="3.30.565.10">
    <property type="entry name" value="Histidine kinase-like ATPase, C-terminal domain"/>
    <property type="match status" value="1"/>
</dbReference>
<dbReference type="GO" id="GO:0046983">
    <property type="term" value="F:protein dimerization activity"/>
    <property type="evidence" value="ECO:0007669"/>
    <property type="project" value="InterPro"/>
</dbReference>
<dbReference type="EMBL" id="JASJOS010000002">
    <property type="protein sequence ID" value="MDJ1479828.1"/>
    <property type="molecule type" value="Genomic_DNA"/>
</dbReference>
<evidence type="ECO:0000259" key="5">
    <source>
        <dbReference type="PROSITE" id="PS50109"/>
    </source>
</evidence>
<dbReference type="SMART" id="SM00387">
    <property type="entry name" value="HATPase_c"/>
    <property type="match status" value="1"/>
</dbReference>
<dbReference type="InterPro" id="IPR011623">
    <property type="entry name" value="7TMR_DISM_rcpt_extracell_dom1"/>
</dbReference>
<dbReference type="Gene3D" id="2.60.40.2380">
    <property type="match status" value="1"/>
</dbReference>
<dbReference type="Gene3D" id="1.20.5.1930">
    <property type="match status" value="1"/>
</dbReference>